<dbReference type="Pfam" id="PF22003">
    <property type="entry name" value="MrkDrd"/>
    <property type="match status" value="1"/>
</dbReference>
<feature type="signal peptide" evidence="5">
    <location>
        <begin position="1"/>
        <end position="42"/>
    </location>
</feature>
<dbReference type="GO" id="GO:0009289">
    <property type="term" value="C:pilus"/>
    <property type="evidence" value="ECO:0007669"/>
    <property type="project" value="UniProtKB-SubCell"/>
</dbReference>
<evidence type="ECO:0000259" key="6">
    <source>
        <dbReference type="Pfam" id="PF00419"/>
    </source>
</evidence>
<reference evidence="8" key="2">
    <citation type="journal article" date="2010" name="BMC Microbiol.">
        <title>Molecular analysis of type 3 fimbrial genes from Escherichia coli, Klebsiella and Citrobacter species.</title>
        <authorList>
            <person name="Ong C.L."/>
            <person name="Beatson S.A."/>
            <person name="Totsika M."/>
            <person name="Forestier C."/>
            <person name="McEwan A.G."/>
            <person name="Schembri M.A."/>
        </authorList>
    </citation>
    <scope>NUCLEOTIDE SEQUENCE</scope>
    <source>
        <strain evidence="8">M46</strain>
    </source>
</reference>
<dbReference type="SUPFAM" id="SSF49401">
    <property type="entry name" value="Bacterial adhesins"/>
    <property type="match status" value="1"/>
</dbReference>
<feature type="domain" description="MrkD-like receptor binding" evidence="7">
    <location>
        <begin position="54"/>
        <end position="194"/>
    </location>
</feature>
<dbReference type="InterPro" id="IPR000259">
    <property type="entry name" value="Adhesion_dom_fimbrial"/>
</dbReference>
<dbReference type="PANTHER" id="PTHR33420:SF3">
    <property type="entry name" value="FIMBRIAL SUBUNIT ELFA"/>
    <property type="match status" value="1"/>
</dbReference>
<feature type="domain" description="Fimbrial-type adhesion" evidence="6">
    <location>
        <begin position="197"/>
        <end position="346"/>
    </location>
</feature>
<name>D5FL16_CITFR</name>
<dbReference type="InterPro" id="IPR036937">
    <property type="entry name" value="Adhesion_dom_fimbrial_sf"/>
</dbReference>
<comment type="similarity">
    <text evidence="2">Belongs to the fimbrial protein family.</text>
</comment>
<feature type="chain" id="PRO_5003071994" evidence="5">
    <location>
        <begin position="43"/>
        <end position="346"/>
    </location>
</feature>
<dbReference type="Pfam" id="PF00419">
    <property type="entry name" value="Fimbrial"/>
    <property type="match status" value="1"/>
</dbReference>
<evidence type="ECO:0000256" key="2">
    <source>
        <dbReference type="ARBA" id="ARBA00006671"/>
    </source>
</evidence>
<dbReference type="AlphaFoldDB" id="D5FL16"/>
<proteinExistence type="inferred from homology"/>
<dbReference type="GO" id="GO:0043709">
    <property type="term" value="P:cell adhesion involved in single-species biofilm formation"/>
    <property type="evidence" value="ECO:0007669"/>
    <property type="project" value="TreeGrafter"/>
</dbReference>
<comment type="subcellular location">
    <subcellularLocation>
        <location evidence="1">Fimbrium</location>
    </subcellularLocation>
</comment>
<evidence type="ECO:0000256" key="1">
    <source>
        <dbReference type="ARBA" id="ARBA00004561"/>
    </source>
</evidence>
<dbReference type="Gene3D" id="2.60.40.1090">
    <property type="entry name" value="Fimbrial-type adhesion domain"/>
    <property type="match status" value="1"/>
</dbReference>
<evidence type="ECO:0000256" key="5">
    <source>
        <dbReference type="SAM" id="SignalP"/>
    </source>
</evidence>
<reference evidence="8" key="1">
    <citation type="submission" date="2009-03" db="EMBL/GenBank/DDBJ databases">
        <authorList>
            <person name="Ong C.-L.Y."/>
            <person name="Beatson S.A."/>
            <person name="Totsika M."/>
            <person name="McEwan A.G."/>
            <person name="Schembri M.A."/>
        </authorList>
    </citation>
    <scope>NUCLEOTIDE SEQUENCE</scope>
    <source>
        <strain evidence="8">M46</strain>
    </source>
</reference>
<evidence type="ECO:0000259" key="7">
    <source>
        <dbReference type="Pfam" id="PF22003"/>
    </source>
</evidence>
<accession>D5FL16</accession>
<organism evidence="8">
    <name type="scientific">Citrobacter freundii</name>
    <dbReference type="NCBI Taxonomy" id="546"/>
    <lineage>
        <taxon>Bacteria</taxon>
        <taxon>Pseudomonadati</taxon>
        <taxon>Pseudomonadota</taxon>
        <taxon>Gammaproteobacteria</taxon>
        <taxon>Enterobacterales</taxon>
        <taxon>Enterobacteriaceae</taxon>
        <taxon>Citrobacter</taxon>
        <taxon>Citrobacter freundii complex</taxon>
    </lineage>
</organism>
<gene>
    <name evidence="8" type="primary">mrkD</name>
</gene>
<dbReference type="InterPro" id="IPR050263">
    <property type="entry name" value="Bact_Fimbrial_Adh_Pro"/>
</dbReference>
<dbReference type="Gene3D" id="2.60.40.3310">
    <property type="match status" value="1"/>
</dbReference>
<keyword evidence="4" id="KW-0281">Fimbrium</keyword>
<dbReference type="PANTHER" id="PTHR33420">
    <property type="entry name" value="FIMBRIAL SUBUNIT ELFA-RELATED"/>
    <property type="match status" value="1"/>
</dbReference>
<dbReference type="InterPro" id="IPR008966">
    <property type="entry name" value="Adhesion_dom_sf"/>
</dbReference>
<evidence type="ECO:0000313" key="8">
    <source>
        <dbReference type="EMBL" id="ADB25076.1"/>
    </source>
</evidence>
<evidence type="ECO:0000256" key="3">
    <source>
        <dbReference type="ARBA" id="ARBA00022729"/>
    </source>
</evidence>
<dbReference type="InterPro" id="IPR054160">
    <property type="entry name" value="MrkD_recept-bd"/>
</dbReference>
<keyword evidence="3 5" id="KW-0732">Signal</keyword>
<evidence type="ECO:0000256" key="4">
    <source>
        <dbReference type="ARBA" id="ARBA00023263"/>
    </source>
</evidence>
<protein>
    <submittedName>
        <fullName evidence="8">MrkD</fullName>
    </submittedName>
</protein>
<sequence length="346" mass="36272">MERRTVFGGFKSGKNKGNAMSLSKKLTLFIGLMALGTTSAWAACTRGPAPTVQLDMAMGRVVVNPDLPVGAVIATQNWTMPAGSGINYRCTGTTVFKASIVASGVTDLGNKVYSTNVPGIGMRFSRGGSTVNIIYPGSFTTGGGNFSLEGSRFTLEIIKTAAVTGSGTLAAGKYTSYDWENGNNPILVTLLSANAITVVSPSCTILSGKNMNVDVGTIKRSDLNGVGTTAGGKDFNIELQCSGGLSESGYANIQTSFSGTLATGTALTRGALLNEKAGTSLAKGIGIQVLREGTPLEFNKKYSIGSLRTQETRFITLPLHARFYQYAPTTSTGEVESHMIFNLTYD</sequence>
<dbReference type="EMBL" id="FJ796871">
    <property type="protein sequence ID" value="ADB25076.1"/>
    <property type="molecule type" value="Genomic_DNA"/>
</dbReference>